<evidence type="ECO:0000313" key="1">
    <source>
        <dbReference type="EMBL" id="RPA82591.1"/>
    </source>
</evidence>
<protein>
    <submittedName>
        <fullName evidence="1">Uncharacterized protein</fullName>
    </submittedName>
</protein>
<dbReference type="AlphaFoldDB" id="A0A3N4IEF7"/>
<dbReference type="Proteomes" id="UP000275078">
    <property type="component" value="Unassembled WGS sequence"/>
</dbReference>
<sequence>MYCVLGEFRGAEESAGVTDIPFSGGGSPAQDGHWNSEKQVLPELWVYRWTVRPN</sequence>
<keyword evidence="2" id="KW-1185">Reference proteome</keyword>
<gene>
    <name evidence="1" type="ORF">BJ508DRAFT_414015</name>
</gene>
<reference evidence="1 2" key="1">
    <citation type="journal article" date="2018" name="Nat. Ecol. Evol.">
        <title>Pezizomycetes genomes reveal the molecular basis of ectomycorrhizal truffle lifestyle.</title>
        <authorList>
            <person name="Murat C."/>
            <person name="Payen T."/>
            <person name="Noel B."/>
            <person name="Kuo A."/>
            <person name="Morin E."/>
            <person name="Chen J."/>
            <person name="Kohler A."/>
            <person name="Krizsan K."/>
            <person name="Balestrini R."/>
            <person name="Da Silva C."/>
            <person name="Montanini B."/>
            <person name="Hainaut M."/>
            <person name="Levati E."/>
            <person name="Barry K.W."/>
            <person name="Belfiori B."/>
            <person name="Cichocki N."/>
            <person name="Clum A."/>
            <person name="Dockter R.B."/>
            <person name="Fauchery L."/>
            <person name="Guy J."/>
            <person name="Iotti M."/>
            <person name="Le Tacon F."/>
            <person name="Lindquist E.A."/>
            <person name="Lipzen A."/>
            <person name="Malagnac F."/>
            <person name="Mello A."/>
            <person name="Molinier V."/>
            <person name="Miyauchi S."/>
            <person name="Poulain J."/>
            <person name="Riccioni C."/>
            <person name="Rubini A."/>
            <person name="Sitrit Y."/>
            <person name="Splivallo R."/>
            <person name="Traeger S."/>
            <person name="Wang M."/>
            <person name="Zifcakova L."/>
            <person name="Wipf D."/>
            <person name="Zambonelli A."/>
            <person name="Paolocci F."/>
            <person name="Nowrousian M."/>
            <person name="Ottonello S."/>
            <person name="Baldrian P."/>
            <person name="Spatafora J.W."/>
            <person name="Henrissat B."/>
            <person name="Nagy L.G."/>
            <person name="Aury J.M."/>
            <person name="Wincker P."/>
            <person name="Grigoriev I.V."/>
            <person name="Bonfante P."/>
            <person name="Martin F.M."/>
        </authorList>
    </citation>
    <scope>NUCLEOTIDE SEQUENCE [LARGE SCALE GENOMIC DNA]</scope>
    <source>
        <strain evidence="1 2">RN42</strain>
    </source>
</reference>
<evidence type="ECO:0000313" key="2">
    <source>
        <dbReference type="Proteomes" id="UP000275078"/>
    </source>
</evidence>
<name>A0A3N4IEF7_ASCIM</name>
<proteinExistence type="predicted"/>
<accession>A0A3N4IEF7</accession>
<dbReference type="EMBL" id="ML119670">
    <property type="protein sequence ID" value="RPA82591.1"/>
    <property type="molecule type" value="Genomic_DNA"/>
</dbReference>
<organism evidence="1 2">
    <name type="scientific">Ascobolus immersus RN42</name>
    <dbReference type="NCBI Taxonomy" id="1160509"/>
    <lineage>
        <taxon>Eukaryota</taxon>
        <taxon>Fungi</taxon>
        <taxon>Dikarya</taxon>
        <taxon>Ascomycota</taxon>
        <taxon>Pezizomycotina</taxon>
        <taxon>Pezizomycetes</taxon>
        <taxon>Pezizales</taxon>
        <taxon>Ascobolaceae</taxon>
        <taxon>Ascobolus</taxon>
    </lineage>
</organism>